<proteinExistence type="predicted"/>
<dbReference type="Pfam" id="PF12697">
    <property type="entry name" value="Abhydrolase_6"/>
    <property type="match status" value="1"/>
</dbReference>
<keyword evidence="3" id="KW-1185">Reference proteome</keyword>
<name>A0A7I9V0B8_9ACTN</name>
<comment type="caution">
    <text evidence="2">The sequence shown here is derived from an EMBL/GenBank/DDBJ whole genome shotgun (WGS) entry which is preliminary data.</text>
</comment>
<reference evidence="3" key="1">
    <citation type="submission" date="2019-06" db="EMBL/GenBank/DDBJ databases">
        <title>Gordonia isolated from sludge of a wastewater treatment plant.</title>
        <authorList>
            <person name="Tamura T."/>
            <person name="Aoyama K."/>
            <person name="Kang Y."/>
            <person name="Saito S."/>
            <person name="Akiyama N."/>
            <person name="Yazawa K."/>
            <person name="Gonoi T."/>
            <person name="Mikami Y."/>
        </authorList>
    </citation>
    <scope>NUCLEOTIDE SEQUENCE [LARGE SCALE GENOMIC DNA]</scope>
    <source>
        <strain evidence="3">NBRC 107697</strain>
    </source>
</reference>
<dbReference type="InterPro" id="IPR009081">
    <property type="entry name" value="PP-bd_ACP"/>
</dbReference>
<dbReference type="AlphaFoldDB" id="A0A7I9V0B8"/>
<evidence type="ECO:0000313" key="2">
    <source>
        <dbReference type="EMBL" id="GED98571.1"/>
    </source>
</evidence>
<dbReference type="Gene3D" id="1.10.1200.10">
    <property type="entry name" value="ACP-like"/>
    <property type="match status" value="1"/>
</dbReference>
<evidence type="ECO:0000259" key="1">
    <source>
        <dbReference type="PROSITE" id="PS50075"/>
    </source>
</evidence>
<dbReference type="GO" id="GO:0003824">
    <property type="term" value="F:catalytic activity"/>
    <property type="evidence" value="ECO:0007669"/>
    <property type="project" value="UniProtKB-ARBA"/>
</dbReference>
<accession>A0A7I9V0B8</accession>
<dbReference type="EMBL" id="BJOU01000002">
    <property type="protein sequence ID" value="GED98571.1"/>
    <property type="molecule type" value="Genomic_DNA"/>
</dbReference>
<dbReference type="InterPro" id="IPR036736">
    <property type="entry name" value="ACP-like_sf"/>
</dbReference>
<dbReference type="Gene3D" id="3.40.50.1820">
    <property type="entry name" value="alpha/beta hydrolase"/>
    <property type="match status" value="1"/>
</dbReference>
<dbReference type="InterPro" id="IPR000073">
    <property type="entry name" value="AB_hydrolase_1"/>
</dbReference>
<feature type="domain" description="Carrier" evidence="1">
    <location>
        <begin position="3"/>
        <end position="78"/>
    </location>
</feature>
<dbReference type="Proteomes" id="UP000444980">
    <property type="component" value="Unassembled WGS sequence"/>
</dbReference>
<dbReference type="InterPro" id="IPR029058">
    <property type="entry name" value="AB_hydrolase_fold"/>
</dbReference>
<evidence type="ECO:0000313" key="3">
    <source>
        <dbReference type="Proteomes" id="UP000444980"/>
    </source>
</evidence>
<dbReference type="SUPFAM" id="SSF53474">
    <property type="entry name" value="alpha/beta-Hydrolases"/>
    <property type="match status" value="1"/>
</dbReference>
<dbReference type="SUPFAM" id="SSF47336">
    <property type="entry name" value="ACP-like"/>
    <property type="match status" value="1"/>
</dbReference>
<protein>
    <recommendedName>
        <fullName evidence="1">Carrier domain-containing protein</fullName>
    </recommendedName>
</protein>
<sequence length="341" mass="36602">MVGSTDKLAVAIAELCADQFDISPVHPTDSFDLLGLSSLQVEQFLREVRRRLGVDIGAADVAGNPPIAAIAKQLQARRRSRFFKPTSTVVFREAAGQPVHIHLIAGAGATAAGFIPLVNVLPVTAAITAYQARGFESFGIPEWTTAQAARRIASSIGRADNSSLHILVGHSFGGYLAAETTHRLRAKGIPVAGTVLIDSVLRRPDVAVATESSAAGSPRTPPPLAERLRMHALVAIAGPIRFDAKTHQAAMGERWIRAQNRHRLGRLPDRTSVLVTDENSDQVAHWEKLSARTSTITRIPGNHHDALHGRRQVAAIRDAVGAYLPVSLAEVGSTNQELRSR</sequence>
<gene>
    <name evidence="2" type="ORF">nbrc107697_26100</name>
</gene>
<dbReference type="PROSITE" id="PS50075">
    <property type="entry name" value="CARRIER"/>
    <property type="match status" value="1"/>
</dbReference>
<dbReference type="Pfam" id="PF00550">
    <property type="entry name" value="PP-binding"/>
    <property type="match status" value="1"/>
</dbReference>
<organism evidence="2 3">
    <name type="scientific">Gordonia crocea</name>
    <dbReference type="NCBI Taxonomy" id="589162"/>
    <lineage>
        <taxon>Bacteria</taxon>
        <taxon>Bacillati</taxon>
        <taxon>Actinomycetota</taxon>
        <taxon>Actinomycetes</taxon>
        <taxon>Mycobacteriales</taxon>
        <taxon>Gordoniaceae</taxon>
        <taxon>Gordonia</taxon>
    </lineage>
</organism>